<evidence type="ECO:0000256" key="1">
    <source>
        <dbReference type="ARBA" id="ARBA00004141"/>
    </source>
</evidence>
<dbReference type="OrthoDB" id="7165334at2"/>
<keyword evidence="9" id="KW-1185">Reference proteome</keyword>
<feature type="transmembrane region" description="Helical" evidence="6">
    <location>
        <begin position="265"/>
        <end position="283"/>
    </location>
</feature>
<dbReference type="Gene3D" id="1.10.3730.20">
    <property type="match status" value="1"/>
</dbReference>
<feature type="domain" description="EamA" evidence="7">
    <location>
        <begin position="151"/>
        <end position="277"/>
    </location>
</feature>
<gene>
    <name evidence="8" type="ORF">MGEO_01055</name>
</gene>
<evidence type="ECO:0000256" key="2">
    <source>
        <dbReference type="ARBA" id="ARBA00009853"/>
    </source>
</evidence>
<dbReference type="EMBL" id="JFKC01000001">
    <property type="protein sequence ID" value="OSQ53183.1"/>
    <property type="molecule type" value="Genomic_DNA"/>
</dbReference>
<feature type="transmembrane region" description="Helical" evidence="6">
    <location>
        <begin position="37"/>
        <end position="57"/>
    </location>
</feature>
<dbReference type="SUPFAM" id="SSF103481">
    <property type="entry name" value="Multidrug resistance efflux transporter EmrE"/>
    <property type="match status" value="2"/>
</dbReference>
<comment type="caution">
    <text evidence="8">The sequence shown here is derived from an EMBL/GenBank/DDBJ whole genome shotgun (WGS) entry which is preliminary data.</text>
</comment>
<evidence type="ECO:0000256" key="3">
    <source>
        <dbReference type="ARBA" id="ARBA00022692"/>
    </source>
</evidence>
<dbReference type="PANTHER" id="PTHR22911">
    <property type="entry name" value="ACYL-MALONYL CONDENSING ENZYME-RELATED"/>
    <property type="match status" value="1"/>
</dbReference>
<reference evidence="8 9" key="1">
    <citation type="submission" date="2014-03" db="EMBL/GenBank/DDBJ databases">
        <title>The draft genome sequence of Marivita geojedonensis KCTC 23882.</title>
        <authorList>
            <person name="Lai Q."/>
            <person name="Shao Z."/>
        </authorList>
    </citation>
    <scope>NUCLEOTIDE SEQUENCE [LARGE SCALE GENOMIC DNA]</scope>
    <source>
        <strain evidence="8 9">DPG-138</strain>
    </source>
</reference>
<keyword evidence="3 6" id="KW-0812">Transmembrane</keyword>
<dbReference type="AlphaFoldDB" id="A0A1X4NQF6"/>
<comment type="similarity">
    <text evidence="2">Belongs to the drug/metabolite transporter (DMT) superfamily. 10 TMS drug/metabolite exporter (DME) (TC 2.A.7.3) family.</text>
</comment>
<feature type="transmembrane region" description="Helical" evidence="6">
    <location>
        <begin position="179"/>
        <end position="198"/>
    </location>
</feature>
<feature type="transmembrane region" description="Helical" evidence="6">
    <location>
        <begin position="210"/>
        <end position="228"/>
    </location>
</feature>
<feature type="transmembrane region" description="Helical" evidence="6">
    <location>
        <begin position="149"/>
        <end position="167"/>
    </location>
</feature>
<dbReference type="STRING" id="1123756.MGEO_01055"/>
<dbReference type="InterPro" id="IPR000620">
    <property type="entry name" value="EamA_dom"/>
</dbReference>
<keyword evidence="4 6" id="KW-1133">Transmembrane helix</keyword>
<keyword evidence="5 6" id="KW-0472">Membrane</keyword>
<dbReference type="Proteomes" id="UP000193926">
    <property type="component" value="Unassembled WGS sequence"/>
</dbReference>
<dbReference type="Pfam" id="PF00892">
    <property type="entry name" value="EamA"/>
    <property type="match status" value="2"/>
</dbReference>
<organism evidence="8 9">
    <name type="scientific">Marivita geojedonensis</name>
    <dbReference type="NCBI Taxonomy" id="1123756"/>
    <lineage>
        <taxon>Bacteria</taxon>
        <taxon>Pseudomonadati</taxon>
        <taxon>Pseudomonadota</taxon>
        <taxon>Alphaproteobacteria</taxon>
        <taxon>Rhodobacterales</taxon>
        <taxon>Roseobacteraceae</taxon>
        <taxon>Marivita</taxon>
    </lineage>
</organism>
<evidence type="ECO:0000313" key="8">
    <source>
        <dbReference type="EMBL" id="OSQ53183.1"/>
    </source>
</evidence>
<dbReference type="InterPro" id="IPR037185">
    <property type="entry name" value="EmrE-like"/>
</dbReference>
<dbReference type="PANTHER" id="PTHR22911:SF6">
    <property type="entry name" value="SOLUTE CARRIER FAMILY 35 MEMBER G1"/>
    <property type="match status" value="1"/>
</dbReference>
<evidence type="ECO:0000313" key="9">
    <source>
        <dbReference type="Proteomes" id="UP000193926"/>
    </source>
</evidence>
<evidence type="ECO:0000256" key="5">
    <source>
        <dbReference type="ARBA" id="ARBA00023136"/>
    </source>
</evidence>
<evidence type="ECO:0000259" key="7">
    <source>
        <dbReference type="Pfam" id="PF00892"/>
    </source>
</evidence>
<dbReference type="GO" id="GO:0016020">
    <property type="term" value="C:membrane"/>
    <property type="evidence" value="ECO:0007669"/>
    <property type="project" value="UniProtKB-SubCell"/>
</dbReference>
<feature type="transmembrane region" description="Helical" evidence="6">
    <location>
        <begin position="77"/>
        <end position="95"/>
    </location>
</feature>
<comment type="subcellular location">
    <subcellularLocation>
        <location evidence="1">Membrane</location>
        <topology evidence="1">Multi-pass membrane protein</topology>
    </subcellularLocation>
</comment>
<evidence type="ECO:0000256" key="4">
    <source>
        <dbReference type="ARBA" id="ARBA00022989"/>
    </source>
</evidence>
<accession>A0A1X4NQF6</accession>
<name>A0A1X4NQF6_9RHOB</name>
<protein>
    <submittedName>
        <fullName evidence="8">Membrane protein</fullName>
    </submittedName>
</protein>
<feature type="transmembrane region" description="Helical" evidence="6">
    <location>
        <begin position="240"/>
        <end position="259"/>
    </location>
</feature>
<evidence type="ECO:0000256" key="6">
    <source>
        <dbReference type="SAM" id="Phobius"/>
    </source>
</evidence>
<proteinExistence type="inferred from homology"/>
<dbReference type="RefSeq" id="WP_085634841.1">
    <property type="nucleotide sequence ID" value="NZ_JFKC01000001.1"/>
</dbReference>
<sequence length="299" mass="31390">MNDNLRGSLFMVLAMLGFAVEDAFFKAATATGGVSAGLGTILFGTFGTAFFLLYALWTREPILRRAYIEGPLLIRSAFEILGRLFFALSLAFAPLSTTSSILQAAPLVVTLGAALVLKEKVGPRRWVAMMIGFAGVLMILRPTPSGFDATAIFAVLGMIGFAGRDLMTRASPPEVSATQLGILGFLMVFIAGVVITLFETAPPSAPTIPALSLLLGTGLAGLVGYSALTKSMRTGEVSVVAPFRYARLLIALVFAFVLFGERPDAVTLIGAALIVGSGVYTLMRSGRKDRAGSAPRSGV</sequence>
<feature type="domain" description="EamA" evidence="7">
    <location>
        <begin position="6"/>
        <end position="140"/>
    </location>
</feature>